<evidence type="ECO:0000313" key="2">
    <source>
        <dbReference type="EMBL" id="MDR7148784.1"/>
    </source>
</evidence>
<feature type="region of interest" description="Disordered" evidence="1">
    <location>
        <begin position="182"/>
        <end position="207"/>
    </location>
</feature>
<evidence type="ECO:0000313" key="3">
    <source>
        <dbReference type="Proteomes" id="UP001265700"/>
    </source>
</evidence>
<proteinExistence type="predicted"/>
<dbReference type="InterPro" id="IPR046545">
    <property type="entry name" value="DUF6806"/>
</dbReference>
<protein>
    <submittedName>
        <fullName evidence="2">Uncharacterized protein</fullName>
    </submittedName>
</protein>
<organism evidence="2 3">
    <name type="scientific">Hydrogenophaga palleronii</name>
    <dbReference type="NCBI Taxonomy" id="65655"/>
    <lineage>
        <taxon>Bacteria</taxon>
        <taxon>Pseudomonadati</taxon>
        <taxon>Pseudomonadota</taxon>
        <taxon>Betaproteobacteria</taxon>
        <taxon>Burkholderiales</taxon>
        <taxon>Comamonadaceae</taxon>
        <taxon>Hydrogenophaga</taxon>
    </lineage>
</organism>
<gene>
    <name evidence="2" type="ORF">J2W49_000712</name>
</gene>
<dbReference type="Proteomes" id="UP001265700">
    <property type="component" value="Unassembled WGS sequence"/>
</dbReference>
<dbReference type="RefSeq" id="WP_310311661.1">
    <property type="nucleotide sequence ID" value="NZ_JAVDWU010000001.1"/>
</dbReference>
<name>A0ABU1WHR0_9BURK</name>
<accession>A0ABU1WHR0</accession>
<keyword evidence="3" id="KW-1185">Reference proteome</keyword>
<evidence type="ECO:0000256" key="1">
    <source>
        <dbReference type="SAM" id="MobiDB-lite"/>
    </source>
</evidence>
<sequence>MTRYNAPFEIHVHGDVPLREDVVYAQIQDALKPLWQYAGARSLAAAAESAYEDEPGIRFDAATHVLQMCWTVPGGEEFRQVIEETCMALNDIAAAGAPLEVSFYDTEYDEEDDAAEEEARDDFMMCFVGPTPAAIMQVQRDLLVQDVIHVMERHFDSAELGEVVAAVDKLFTQRFDALVNSMQLGKPPRGHGGSSGHGGPRKPRHLH</sequence>
<reference evidence="2 3" key="1">
    <citation type="submission" date="2023-07" db="EMBL/GenBank/DDBJ databases">
        <title>Sorghum-associated microbial communities from plants grown in Nebraska, USA.</title>
        <authorList>
            <person name="Schachtman D."/>
        </authorList>
    </citation>
    <scope>NUCLEOTIDE SEQUENCE [LARGE SCALE GENOMIC DNA]</scope>
    <source>
        <strain evidence="2 3">4249</strain>
    </source>
</reference>
<comment type="caution">
    <text evidence="2">The sequence shown here is derived from an EMBL/GenBank/DDBJ whole genome shotgun (WGS) entry which is preliminary data.</text>
</comment>
<dbReference type="EMBL" id="JAVDWU010000001">
    <property type="protein sequence ID" value="MDR7148784.1"/>
    <property type="molecule type" value="Genomic_DNA"/>
</dbReference>
<dbReference type="Pfam" id="PF20621">
    <property type="entry name" value="DUF6806"/>
    <property type="match status" value="1"/>
</dbReference>